<dbReference type="PANTHER" id="PTHR10631">
    <property type="entry name" value="N 2 ,N 2 -DIMETHYLGUANOSINE TRNA METHYLTRANSFERASE"/>
    <property type="match status" value="1"/>
</dbReference>
<keyword evidence="6 9" id="KW-0694">RNA-binding</keyword>
<dbReference type="Pfam" id="PF02005">
    <property type="entry name" value="TRM"/>
    <property type="match status" value="1"/>
</dbReference>
<dbReference type="Gene3D" id="3.40.50.150">
    <property type="entry name" value="Vaccinia Virus protein VP39"/>
    <property type="match status" value="1"/>
</dbReference>
<evidence type="ECO:0000256" key="9">
    <source>
        <dbReference type="PROSITE-ProRule" id="PRU00958"/>
    </source>
</evidence>
<feature type="non-terminal residue" evidence="11">
    <location>
        <position position="122"/>
    </location>
</feature>
<dbReference type="InterPro" id="IPR029063">
    <property type="entry name" value="SAM-dependent_MTases_sf"/>
</dbReference>
<evidence type="ECO:0000256" key="1">
    <source>
        <dbReference type="ARBA" id="ARBA00022555"/>
    </source>
</evidence>
<dbReference type="EMBL" id="UYRV01017747">
    <property type="protein sequence ID" value="VDK63633.1"/>
    <property type="molecule type" value="Genomic_DNA"/>
</dbReference>
<reference evidence="11 12" key="1">
    <citation type="submission" date="2018-11" db="EMBL/GenBank/DDBJ databases">
        <authorList>
            <consortium name="Pathogen Informatics"/>
        </authorList>
    </citation>
    <scope>NUCLEOTIDE SEQUENCE [LARGE SCALE GENOMIC DNA]</scope>
</reference>
<keyword evidence="2 9" id="KW-0489">Methyltransferase</keyword>
<evidence type="ECO:0000256" key="5">
    <source>
        <dbReference type="ARBA" id="ARBA00022694"/>
    </source>
</evidence>
<evidence type="ECO:0000256" key="7">
    <source>
        <dbReference type="ARBA" id="ARBA00039099"/>
    </source>
</evidence>
<keyword evidence="5 9" id="KW-0819">tRNA processing</keyword>
<evidence type="ECO:0000313" key="11">
    <source>
        <dbReference type="EMBL" id="VDK63633.1"/>
    </source>
</evidence>
<dbReference type="PANTHER" id="PTHR10631:SF3">
    <property type="entry name" value="TRNA (GUANINE(26)-N(2))-DIMETHYLTRANSFERASE"/>
    <property type="match status" value="1"/>
</dbReference>
<keyword evidence="12" id="KW-1185">Reference proteome</keyword>
<dbReference type="SUPFAM" id="SSF53335">
    <property type="entry name" value="S-adenosyl-L-methionine-dependent methyltransferases"/>
    <property type="match status" value="1"/>
</dbReference>
<keyword evidence="3 9" id="KW-0808">Transferase</keyword>
<evidence type="ECO:0000256" key="2">
    <source>
        <dbReference type="ARBA" id="ARBA00022603"/>
    </source>
</evidence>
<protein>
    <recommendedName>
        <fullName evidence="7">tRNA (guanine(26)-N(2))-dimethyltransferase</fullName>
        <ecNumber evidence="7">2.1.1.216</ecNumber>
    </recommendedName>
</protein>
<dbReference type="InterPro" id="IPR002905">
    <property type="entry name" value="Trm1"/>
</dbReference>
<dbReference type="PROSITE" id="PS51626">
    <property type="entry name" value="SAM_MT_TRM1"/>
    <property type="match status" value="1"/>
</dbReference>
<evidence type="ECO:0000256" key="10">
    <source>
        <dbReference type="SAM" id="MobiDB-lite"/>
    </source>
</evidence>
<dbReference type="EC" id="2.1.1.216" evidence="7"/>
<dbReference type="Proteomes" id="UP000271889">
    <property type="component" value="Unassembled WGS sequence"/>
</dbReference>
<feature type="region of interest" description="Disordered" evidence="10">
    <location>
        <begin position="60"/>
        <end position="85"/>
    </location>
</feature>
<name>A0A3P6S482_CYLGO</name>
<keyword evidence="4 9" id="KW-0949">S-adenosyl-L-methionine</keyword>
<evidence type="ECO:0000256" key="6">
    <source>
        <dbReference type="ARBA" id="ARBA00022884"/>
    </source>
</evidence>
<proteinExistence type="inferred from homology"/>
<dbReference type="AlphaFoldDB" id="A0A3P6S482"/>
<evidence type="ECO:0000256" key="8">
    <source>
        <dbReference type="ARBA" id="ARBA00051897"/>
    </source>
</evidence>
<keyword evidence="1 9" id="KW-0820">tRNA-binding</keyword>
<gene>
    <name evidence="11" type="ORF">CGOC_LOCUS5731</name>
</gene>
<dbReference type="OrthoDB" id="6349953at2759"/>
<evidence type="ECO:0000256" key="3">
    <source>
        <dbReference type="ARBA" id="ARBA00022679"/>
    </source>
</evidence>
<dbReference type="GO" id="GO:0000049">
    <property type="term" value="F:tRNA binding"/>
    <property type="evidence" value="ECO:0007669"/>
    <property type="project" value="UniProtKB-UniRule"/>
</dbReference>
<organism evidence="11 12">
    <name type="scientific">Cylicostephanus goldi</name>
    <name type="common">Nematode worm</name>
    <dbReference type="NCBI Taxonomy" id="71465"/>
    <lineage>
        <taxon>Eukaryota</taxon>
        <taxon>Metazoa</taxon>
        <taxon>Ecdysozoa</taxon>
        <taxon>Nematoda</taxon>
        <taxon>Chromadorea</taxon>
        <taxon>Rhabditida</taxon>
        <taxon>Rhabditina</taxon>
        <taxon>Rhabditomorpha</taxon>
        <taxon>Strongyloidea</taxon>
        <taxon>Strongylidae</taxon>
        <taxon>Cylicostephanus</taxon>
    </lineage>
</organism>
<dbReference type="GO" id="GO:0005634">
    <property type="term" value="C:nucleus"/>
    <property type="evidence" value="ECO:0007669"/>
    <property type="project" value="TreeGrafter"/>
</dbReference>
<comment type="similarity">
    <text evidence="9">Belongs to the class I-like SAM-binding methyltransferase superfamily. Trm1 family.</text>
</comment>
<sequence>MGEQQPGPASVPKSDEFVVVKEGKAKIGFHGPVFYNPVQEFNRDLTVSVLRQFVRLRKESHSNGAREDGEGEPNAKKMKLKDASSQNGPIRILDALSASGLRALRFSQEVRVFAIHFSQFTA</sequence>
<evidence type="ECO:0000256" key="4">
    <source>
        <dbReference type="ARBA" id="ARBA00022691"/>
    </source>
</evidence>
<comment type="catalytic activity">
    <reaction evidence="8">
        <text>guanosine(26) in tRNA + 2 S-adenosyl-L-methionine = N(2)-dimethylguanosine(26) in tRNA + 2 S-adenosyl-L-homocysteine + 2 H(+)</text>
        <dbReference type="Rhea" id="RHEA:43140"/>
        <dbReference type="Rhea" id="RHEA-COMP:10359"/>
        <dbReference type="Rhea" id="RHEA-COMP:10360"/>
        <dbReference type="ChEBI" id="CHEBI:15378"/>
        <dbReference type="ChEBI" id="CHEBI:57856"/>
        <dbReference type="ChEBI" id="CHEBI:59789"/>
        <dbReference type="ChEBI" id="CHEBI:74269"/>
        <dbReference type="ChEBI" id="CHEBI:74513"/>
        <dbReference type="EC" id="2.1.1.216"/>
    </reaction>
</comment>
<evidence type="ECO:0000313" key="12">
    <source>
        <dbReference type="Proteomes" id="UP000271889"/>
    </source>
</evidence>
<dbReference type="GO" id="GO:0160104">
    <property type="term" value="F:tRNA (guanine(26)-N2)-dimethyltransferase activity"/>
    <property type="evidence" value="ECO:0007669"/>
    <property type="project" value="UniProtKB-EC"/>
</dbReference>
<accession>A0A3P6S482</accession>
<dbReference type="GO" id="GO:0002940">
    <property type="term" value="P:tRNA N2-guanine methylation"/>
    <property type="evidence" value="ECO:0007669"/>
    <property type="project" value="TreeGrafter"/>
</dbReference>